<feature type="signal peptide" evidence="2">
    <location>
        <begin position="1"/>
        <end position="23"/>
    </location>
</feature>
<dbReference type="Proteomes" id="UP000694240">
    <property type="component" value="Chromosome 5"/>
</dbReference>
<evidence type="ECO:0008006" key="5">
    <source>
        <dbReference type="Google" id="ProtNLM"/>
    </source>
</evidence>
<gene>
    <name evidence="3" type="ORF">ISN45_At05g045850</name>
</gene>
<dbReference type="AlphaFoldDB" id="A0A8T2D1Z9"/>
<accession>A0A8T2D1Z9</accession>
<evidence type="ECO:0000313" key="4">
    <source>
        <dbReference type="Proteomes" id="UP000694240"/>
    </source>
</evidence>
<feature type="region of interest" description="Disordered" evidence="1">
    <location>
        <begin position="57"/>
        <end position="111"/>
    </location>
</feature>
<proteinExistence type="predicted"/>
<reference evidence="3 4" key="1">
    <citation type="submission" date="2020-12" db="EMBL/GenBank/DDBJ databases">
        <title>Concerted genomic and epigenomic changes stabilize Arabidopsis allopolyploids.</title>
        <authorList>
            <person name="Chen Z."/>
        </authorList>
    </citation>
    <scope>NUCLEOTIDE SEQUENCE [LARGE SCALE GENOMIC DNA]</scope>
    <source>
        <strain evidence="3">Allo738</strain>
        <tissue evidence="3">Leaf</tissue>
    </source>
</reference>
<evidence type="ECO:0000313" key="3">
    <source>
        <dbReference type="EMBL" id="KAG7605589.1"/>
    </source>
</evidence>
<evidence type="ECO:0000256" key="2">
    <source>
        <dbReference type="SAM" id="SignalP"/>
    </source>
</evidence>
<evidence type="ECO:0000256" key="1">
    <source>
        <dbReference type="SAM" id="MobiDB-lite"/>
    </source>
</evidence>
<keyword evidence="2" id="KW-0732">Signal</keyword>
<sequence length="111" mass="12503">MTKSNFFTVIALFVLLFFGVLEANKKSLLHESEDFRQSESLLKKSVDPIRVTRWLVPPSGPSTKESPGTRWFVPPSGPSTKEPLVRRWFVPPSGPSTKEPPVAHNANMNLW</sequence>
<comment type="caution">
    <text evidence="3">The sequence shown here is derived from an EMBL/GenBank/DDBJ whole genome shotgun (WGS) entry which is preliminary data.</text>
</comment>
<dbReference type="EMBL" id="JAEFBK010000005">
    <property type="protein sequence ID" value="KAG7605589.1"/>
    <property type="molecule type" value="Genomic_DNA"/>
</dbReference>
<name>A0A8T2D1Z9_9BRAS</name>
<organism evidence="3 4">
    <name type="scientific">Arabidopsis thaliana x Arabidopsis arenosa</name>
    <dbReference type="NCBI Taxonomy" id="1240361"/>
    <lineage>
        <taxon>Eukaryota</taxon>
        <taxon>Viridiplantae</taxon>
        <taxon>Streptophyta</taxon>
        <taxon>Embryophyta</taxon>
        <taxon>Tracheophyta</taxon>
        <taxon>Spermatophyta</taxon>
        <taxon>Magnoliopsida</taxon>
        <taxon>eudicotyledons</taxon>
        <taxon>Gunneridae</taxon>
        <taxon>Pentapetalae</taxon>
        <taxon>rosids</taxon>
        <taxon>malvids</taxon>
        <taxon>Brassicales</taxon>
        <taxon>Brassicaceae</taxon>
        <taxon>Camelineae</taxon>
        <taxon>Arabidopsis</taxon>
    </lineage>
</organism>
<protein>
    <recommendedName>
        <fullName evidence="5">Transmembrane protein</fullName>
    </recommendedName>
</protein>
<feature type="chain" id="PRO_5035790796" description="Transmembrane protein" evidence="2">
    <location>
        <begin position="24"/>
        <end position="111"/>
    </location>
</feature>
<keyword evidence="4" id="KW-1185">Reference proteome</keyword>